<dbReference type="SUPFAM" id="SSF46894">
    <property type="entry name" value="C-terminal effector domain of the bipartite response regulators"/>
    <property type="match status" value="1"/>
</dbReference>
<keyword evidence="1" id="KW-0805">Transcription regulation</keyword>
<dbReference type="InterPro" id="IPR036388">
    <property type="entry name" value="WH-like_DNA-bd_sf"/>
</dbReference>
<dbReference type="GO" id="GO:0003677">
    <property type="term" value="F:DNA binding"/>
    <property type="evidence" value="ECO:0007669"/>
    <property type="project" value="UniProtKB-KW"/>
</dbReference>
<dbReference type="Pfam" id="PF00196">
    <property type="entry name" value="GerE"/>
    <property type="match status" value="1"/>
</dbReference>
<evidence type="ECO:0000259" key="4">
    <source>
        <dbReference type="PROSITE" id="PS50043"/>
    </source>
</evidence>
<evidence type="ECO:0000313" key="5">
    <source>
        <dbReference type="EMBL" id="SNT12741.1"/>
    </source>
</evidence>
<dbReference type="InterPro" id="IPR016032">
    <property type="entry name" value="Sig_transdc_resp-reg_C-effctor"/>
</dbReference>
<sequence length="332" mass="36268">MNDDAIEPALDAAIVAVSTAAIGIGASVRDATRGVLDTATALDALNAAESANDSRAVGDRSRDTMLSLRAARADLLAFQLGRQRSMLAELTECLARLRAAMTLDDLVESIPIETSGLGYERVMFSWIENEFWVPRSAYCASGAMEANALLDAGRQPYVSTRELMEVDVVRKRRPILVLDAKTNPRVHPKISPVSLSTTYTAAPVVARNHVAAILHVDRNIETGQTDEFDRDLLGLFAQSVGVMLDRLLESDDTVRRALPPAATTNWIEVLTVREREVLRLMAEGSTNAQIGARLFISEETTKTHVKKLMRKMGVHNRSQAGAMYHRQLSGSA</sequence>
<evidence type="ECO:0000313" key="6">
    <source>
        <dbReference type="Proteomes" id="UP000198327"/>
    </source>
</evidence>
<name>A0A239K415_9NOCA</name>
<gene>
    <name evidence="5" type="ORF">SAMN05421642_109236</name>
</gene>
<protein>
    <submittedName>
        <fullName evidence="5">Regulatory protein, luxR family</fullName>
    </submittedName>
</protein>
<dbReference type="PROSITE" id="PS50043">
    <property type="entry name" value="HTH_LUXR_2"/>
    <property type="match status" value="1"/>
</dbReference>
<accession>A0A239K415</accession>
<dbReference type="PANTHER" id="PTHR44688:SF16">
    <property type="entry name" value="DNA-BINDING TRANSCRIPTIONAL ACTIVATOR DEVR_DOSR"/>
    <property type="match status" value="1"/>
</dbReference>
<feature type="domain" description="HTH luxR-type" evidence="4">
    <location>
        <begin position="263"/>
        <end position="328"/>
    </location>
</feature>
<dbReference type="OrthoDB" id="161302at2"/>
<dbReference type="Gene3D" id="1.10.10.10">
    <property type="entry name" value="Winged helix-like DNA-binding domain superfamily/Winged helix DNA-binding domain"/>
    <property type="match status" value="1"/>
</dbReference>
<dbReference type="InterPro" id="IPR029016">
    <property type="entry name" value="GAF-like_dom_sf"/>
</dbReference>
<dbReference type="InterPro" id="IPR000792">
    <property type="entry name" value="Tscrpt_reg_LuxR_C"/>
</dbReference>
<keyword evidence="6" id="KW-1185">Reference proteome</keyword>
<dbReference type="RefSeq" id="WP_089248252.1">
    <property type="nucleotide sequence ID" value="NZ_FZOW01000009.1"/>
</dbReference>
<evidence type="ECO:0000256" key="2">
    <source>
        <dbReference type="ARBA" id="ARBA00023125"/>
    </source>
</evidence>
<evidence type="ECO:0000256" key="3">
    <source>
        <dbReference type="ARBA" id="ARBA00023163"/>
    </source>
</evidence>
<dbReference type="SUPFAM" id="SSF55781">
    <property type="entry name" value="GAF domain-like"/>
    <property type="match status" value="1"/>
</dbReference>
<dbReference type="AlphaFoldDB" id="A0A239K415"/>
<evidence type="ECO:0000256" key="1">
    <source>
        <dbReference type="ARBA" id="ARBA00023015"/>
    </source>
</evidence>
<proteinExistence type="predicted"/>
<dbReference type="SMART" id="SM00421">
    <property type="entry name" value="HTH_LUXR"/>
    <property type="match status" value="1"/>
</dbReference>
<dbReference type="Gene3D" id="3.30.450.40">
    <property type="match status" value="1"/>
</dbReference>
<organism evidence="5 6">
    <name type="scientific">Rhodococcoides kyotonense</name>
    <dbReference type="NCBI Taxonomy" id="398843"/>
    <lineage>
        <taxon>Bacteria</taxon>
        <taxon>Bacillati</taxon>
        <taxon>Actinomycetota</taxon>
        <taxon>Actinomycetes</taxon>
        <taxon>Mycobacteriales</taxon>
        <taxon>Nocardiaceae</taxon>
        <taxon>Rhodococcoides</taxon>
    </lineage>
</organism>
<keyword evidence="2" id="KW-0238">DNA-binding</keyword>
<dbReference type="EMBL" id="FZOW01000009">
    <property type="protein sequence ID" value="SNT12741.1"/>
    <property type="molecule type" value="Genomic_DNA"/>
</dbReference>
<dbReference type="Proteomes" id="UP000198327">
    <property type="component" value="Unassembled WGS sequence"/>
</dbReference>
<dbReference type="PRINTS" id="PR00038">
    <property type="entry name" value="HTHLUXR"/>
</dbReference>
<dbReference type="CDD" id="cd06170">
    <property type="entry name" value="LuxR_C_like"/>
    <property type="match status" value="1"/>
</dbReference>
<dbReference type="PANTHER" id="PTHR44688">
    <property type="entry name" value="DNA-BINDING TRANSCRIPTIONAL ACTIVATOR DEVR_DOSR"/>
    <property type="match status" value="1"/>
</dbReference>
<dbReference type="GO" id="GO:0006355">
    <property type="term" value="P:regulation of DNA-templated transcription"/>
    <property type="evidence" value="ECO:0007669"/>
    <property type="project" value="InterPro"/>
</dbReference>
<reference evidence="6" key="1">
    <citation type="submission" date="2017-06" db="EMBL/GenBank/DDBJ databases">
        <authorList>
            <person name="Varghese N."/>
            <person name="Submissions S."/>
        </authorList>
    </citation>
    <scope>NUCLEOTIDE SEQUENCE [LARGE SCALE GENOMIC DNA]</scope>
    <source>
        <strain evidence="6">JCM 23211</strain>
    </source>
</reference>
<keyword evidence="3" id="KW-0804">Transcription</keyword>